<sequence length="115" mass="13104">MKTKIFTTLLLTLAITGCQKEPSQSASANTTDPVAKVQFEKSDTIINTYLDKLDNPETPKAERIHILCKDYPAEYKTNYMPALLRLSPAEYTRAKLLKDLDIALDYYKKKDNIQC</sequence>
<protein>
    <submittedName>
        <fullName evidence="1">Uncharacterized protein</fullName>
    </submittedName>
</protein>
<dbReference type="RefSeq" id="WP_349929430.1">
    <property type="nucleotide sequence ID" value="NZ_CP157981.1"/>
</dbReference>
<name>A0AAU7T0D9_9GAMM</name>
<dbReference type="EMBL" id="CP157981">
    <property type="protein sequence ID" value="XBU16655.1"/>
    <property type="molecule type" value="Genomic_DNA"/>
</dbReference>
<accession>A0AAU7T0D9</accession>
<dbReference type="PROSITE" id="PS51257">
    <property type="entry name" value="PROKAR_LIPOPROTEIN"/>
    <property type="match status" value="1"/>
</dbReference>
<dbReference type="AlphaFoldDB" id="A0AAU7T0D9"/>
<gene>
    <name evidence="1" type="ORF">ABJ384_05695</name>
</gene>
<organism evidence="1">
    <name type="scientific">Acinetobacter sp. A1-4-2</name>
    <dbReference type="NCBI Taxonomy" id="3156489"/>
    <lineage>
        <taxon>Bacteria</taxon>
        <taxon>Pseudomonadati</taxon>
        <taxon>Pseudomonadota</taxon>
        <taxon>Gammaproteobacteria</taxon>
        <taxon>Moraxellales</taxon>
        <taxon>Moraxellaceae</taxon>
        <taxon>Acinetobacter</taxon>
    </lineage>
</organism>
<evidence type="ECO:0000313" key="1">
    <source>
        <dbReference type="EMBL" id="XBU16655.1"/>
    </source>
</evidence>
<reference evidence="1" key="1">
    <citation type="submission" date="2024-06" db="EMBL/GenBank/DDBJ databases">
        <authorList>
            <person name="Song Z."/>
        </authorList>
    </citation>
    <scope>NUCLEOTIDE SEQUENCE</scope>
    <source>
        <strain evidence="1">A1-4-2</strain>
    </source>
</reference>
<proteinExistence type="predicted"/>